<dbReference type="Pfam" id="PF09429">
    <property type="entry name" value="Wbp11"/>
    <property type="match status" value="1"/>
</dbReference>
<feature type="region of interest" description="Disordered" evidence="1">
    <location>
        <begin position="87"/>
        <end position="221"/>
    </location>
</feature>
<organism evidence="3 4">
    <name type="scientific">Pyricularia oryzae</name>
    <name type="common">Rice blast fungus</name>
    <name type="synonym">Magnaporthe oryzae</name>
    <dbReference type="NCBI Taxonomy" id="318829"/>
    <lineage>
        <taxon>Eukaryota</taxon>
        <taxon>Fungi</taxon>
        <taxon>Dikarya</taxon>
        <taxon>Ascomycota</taxon>
        <taxon>Pezizomycotina</taxon>
        <taxon>Sordariomycetes</taxon>
        <taxon>Sordariomycetidae</taxon>
        <taxon>Magnaporthales</taxon>
        <taxon>Pyriculariaceae</taxon>
        <taxon>Pyricularia</taxon>
    </lineage>
</organism>
<gene>
    <name evidence="3" type="ORF">PoMZ_13008</name>
</gene>
<evidence type="ECO:0000313" key="3">
    <source>
        <dbReference type="EMBL" id="QBZ66040.1"/>
    </source>
</evidence>
<accession>A0A4P7NUA7</accession>
<sequence>MPKEKNYNPVQAQRKADKAREIKKGKAEVQARRNDRLAKRNPEGIKRQIDDLKAVAEGGGKLSSHEESVLEGLEKELKAVLKARELLGDKAPQFASGRPHRDGGRDDRGSLGKRRRGDDGALRRDSDSDSDEVPEDVARIPMPRDTPPPIPKEVLDKWWAKRRAKRSGGNNNNGNNASADAGAGAGSSANAVPLTKDRGLGRGSNSDTALPPKPAPVATTEPKVVYESKPVVRDLRKEAVSAFVPSVVQAKLSKGKGESGALLEPEEADRLEQEGYLKATGAGPSQTGVASGETENAASEQMNRAPHQVMMEEVDDEEG</sequence>
<proteinExistence type="predicted"/>
<feature type="domain" description="Wbp11/ELF5/Saf1 N-terminal" evidence="2">
    <location>
        <begin position="4"/>
        <end position="82"/>
    </location>
</feature>
<reference evidence="3 4" key="1">
    <citation type="journal article" date="2019" name="Mol. Biol. Evol.">
        <title>Blast fungal genomes show frequent chromosomal changes, gene gains and losses, and effector gene turnover.</title>
        <authorList>
            <person name="Gomez Luciano L.B."/>
            <person name="Jason Tsai I."/>
            <person name="Chuma I."/>
            <person name="Tosa Y."/>
            <person name="Chen Y.H."/>
            <person name="Li J.Y."/>
            <person name="Li M.Y."/>
            <person name="Jade Lu M.Y."/>
            <person name="Nakayashiki H."/>
            <person name="Li W.H."/>
        </authorList>
    </citation>
    <scope>NUCLEOTIDE SEQUENCE [LARGE SCALE GENOMIC DNA]</scope>
    <source>
        <strain evidence="3">MZ5-1-6</strain>
    </source>
</reference>
<dbReference type="AlphaFoldDB" id="A0A4P7NUA7"/>
<evidence type="ECO:0000259" key="2">
    <source>
        <dbReference type="Pfam" id="PF09429"/>
    </source>
</evidence>
<evidence type="ECO:0000256" key="1">
    <source>
        <dbReference type="SAM" id="MobiDB-lite"/>
    </source>
</evidence>
<feature type="compositionally biased region" description="Basic and acidic residues" evidence="1">
    <location>
        <begin position="14"/>
        <end position="50"/>
    </location>
</feature>
<name>A0A4P7NUA7_PYROR</name>
<feature type="compositionally biased region" description="Basic and acidic residues" evidence="1">
    <location>
        <begin position="99"/>
        <end position="127"/>
    </location>
</feature>
<feature type="region of interest" description="Disordered" evidence="1">
    <location>
        <begin position="253"/>
        <end position="319"/>
    </location>
</feature>
<feature type="compositionally biased region" description="Low complexity" evidence="1">
    <location>
        <begin position="167"/>
        <end position="191"/>
    </location>
</feature>
<dbReference type="Proteomes" id="UP000294847">
    <property type="component" value="Chromosome 7"/>
</dbReference>
<dbReference type="InterPro" id="IPR019007">
    <property type="entry name" value="Wbp11/ELF5/Saf1_N"/>
</dbReference>
<dbReference type="EMBL" id="CP034210">
    <property type="protein sequence ID" value="QBZ66040.1"/>
    <property type="molecule type" value="Genomic_DNA"/>
</dbReference>
<feature type="compositionally biased region" description="Polar residues" evidence="1">
    <location>
        <begin position="283"/>
        <end position="302"/>
    </location>
</feature>
<dbReference type="GO" id="GO:0006396">
    <property type="term" value="P:RNA processing"/>
    <property type="evidence" value="ECO:0007669"/>
    <property type="project" value="InterPro"/>
</dbReference>
<protein>
    <recommendedName>
        <fullName evidence="2">Wbp11/ELF5/Saf1 N-terminal domain-containing protein</fullName>
    </recommendedName>
</protein>
<evidence type="ECO:0000313" key="4">
    <source>
        <dbReference type="Proteomes" id="UP000294847"/>
    </source>
</evidence>
<feature type="region of interest" description="Disordered" evidence="1">
    <location>
        <begin position="1"/>
        <end position="50"/>
    </location>
</feature>